<keyword evidence="5" id="KW-1185">Reference proteome</keyword>
<feature type="domain" description="Rho-GAP" evidence="3">
    <location>
        <begin position="347"/>
        <end position="553"/>
    </location>
</feature>
<dbReference type="GO" id="GO:0007165">
    <property type="term" value="P:signal transduction"/>
    <property type="evidence" value="ECO:0007669"/>
    <property type="project" value="InterPro"/>
</dbReference>
<evidence type="ECO:0000313" key="5">
    <source>
        <dbReference type="Proteomes" id="UP000594454"/>
    </source>
</evidence>
<dbReference type="OrthoDB" id="27680at2759"/>
<dbReference type="FunFam" id="1.10.555.10:FF:000067">
    <property type="entry name" value="Rho GTPase-activating protein conundrum"/>
    <property type="match status" value="1"/>
</dbReference>
<feature type="region of interest" description="Disordered" evidence="2">
    <location>
        <begin position="108"/>
        <end position="130"/>
    </location>
</feature>
<dbReference type="SUPFAM" id="SSF48350">
    <property type="entry name" value="GTPase activation domain, GAP"/>
    <property type="match status" value="1"/>
</dbReference>
<dbReference type="PROSITE" id="PS50238">
    <property type="entry name" value="RHOGAP"/>
    <property type="match status" value="1"/>
</dbReference>
<accession>A0A7R8U9I9</accession>
<protein>
    <recommendedName>
        <fullName evidence="3">Rho-GAP domain-containing protein</fullName>
    </recommendedName>
</protein>
<evidence type="ECO:0000256" key="1">
    <source>
        <dbReference type="ARBA" id="ARBA00022468"/>
    </source>
</evidence>
<evidence type="ECO:0000313" key="4">
    <source>
        <dbReference type="EMBL" id="CAD7076652.1"/>
    </source>
</evidence>
<dbReference type="InterPro" id="IPR000198">
    <property type="entry name" value="RhoGAP_dom"/>
</dbReference>
<dbReference type="GO" id="GO:0005096">
    <property type="term" value="F:GTPase activator activity"/>
    <property type="evidence" value="ECO:0007669"/>
    <property type="project" value="UniProtKB-KW"/>
</dbReference>
<evidence type="ECO:0000259" key="3">
    <source>
        <dbReference type="PROSITE" id="PS50238"/>
    </source>
</evidence>
<reference evidence="4 5" key="1">
    <citation type="submission" date="2020-11" db="EMBL/GenBank/DDBJ databases">
        <authorList>
            <person name="Wallbank WR R."/>
            <person name="Pardo Diaz C."/>
            <person name="Kozak K."/>
            <person name="Martin S."/>
            <person name="Jiggins C."/>
            <person name="Moest M."/>
            <person name="Warren A I."/>
            <person name="Generalovic N T."/>
            <person name="Byers J.R.P. K."/>
            <person name="Montejo-Kovacevich G."/>
            <person name="Yen C E."/>
        </authorList>
    </citation>
    <scope>NUCLEOTIDE SEQUENCE [LARGE SCALE GENOMIC DNA]</scope>
</reference>
<dbReference type="InParanoid" id="A0A7R8U9I9"/>
<keyword evidence="1" id="KW-0343">GTPase activation</keyword>
<feature type="region of interest" description="Disordered" evidence="2">
    <location>
        <begin position="564"/>
        <end position="584"/>
    </location>
</feature>
<dbReference type="PANTHER" id="PTHR14963:SF1">
    <property type="entry name" value="RHO GTPASE-ACTIVATING PROTEIN CONUNDRUM"/>
    <property type="match status" value="1"/>
</dbReference>
<dbReference type="FunCoup" id="A0A7R8U9I9">
    <property type="interactions" value="138"/>
</dbReference>
<dbReference type="Gene3D" id="1.10.555.10">
    <property type="entry name" value="Rho GTPase activation protein"/>
    <property type="match status" value="1"/>
</dbReference>
<dbReference type="Pfam" id="PF00620">
    <property type="entry name" value="RhoGAP"/>
    <property type="match status" value="1"/>
</dbReference>
<feature type="compositionally biased region" description="Polar residues" evidence="2">
    <location>
        <begin position="112"/>
        <end position="124"/>
    </location>
</feature>
<dbReference type="AlphaFoldDB" id="A0A7R8U9I9"/>
<sequence>MNNEFAPEFKEYLAEYQLQKPPEVVAHYQDGELEAEWLVAAGFPQLTVPFEEGRELHTSELEPVLSSLPKEHAEAINQRVRALNKTVRGRSRHRYRRKPDIRDVFRDVDSNGAATRSRSATPDSLDSIPPAEVWDNTHPSVIFDHNTSTPEQEKQLLQRVPSEPLRGSAELFRGSNIRCDLPFFMPEGIELVGFQKIGTVHIPRVRSGSDPSCSIGRERGSIIAASRSDNNLLSDSPPRGSFLDEYSSNSPGKEEVFVTTQPVHYVQEATPISFENMCRQTSEDQVEWNPLNEPHVDVNDINEIELKKFQQYCWLELASIFDRHQVVLDKRKPFKRKRKEEGNLFGVSLNALIRRDQQVTGEDSTMVPLIIQIILEELRRRGAKEEGILRLAGHRQKTENLYNELEATFYQNPDRAGHLLSMASVHDLSALLKRLLRDLPQPLLANDLIHLFYQTHCIRPPDQYKALSMLCLLLPHENRNTVRDILSFLNYIIDKQDMNKMNKHNVATIFAPSFFPPRFIHPVDINDIESQVKMAAACCDLTKVLISQAELLFMVPKRMLDQARASKGGHNKKIRDHDRMQGSKMGNAGHVHRIII</sequence>
<evidence type="ECO:0000256" key="2">
    <source>
        <dbReference type="SAM" id="MobiDB-lite"/>
    </source>
</evidence>
<gene>
    <name evidence="4" type="ORF">HERILL_LOCUS52</name>
</gene>
<proteinExistence type="predicted"/>
<name>A0A7R8U9I9_HERIL</name>
<organism evidence="4 5">
    <name type="scientific">Hermetia illucens</name>
    <name type="common">Black soldier fly</name>
    <dbReference type="NCBI Taxonomy" id="343691"/>
    <lineage>
        <taxon>Eukaryota</taxon>
        <taxon>Metazoa</taxon>
        <taxon>Ecdysozoa</taxon>
        <taxon>Arthropoda</taxon>
        <taxon>Hexapoda</taxon>
        <taxon>Insecta</taxon>
        <taxon>Pterygota</taxon>
        <taxon>Neoptera</taxon>
        <taxon>Endopterygota</taxon>
        <taxon>Diptera</taxon>
        <taxon>Brachycera</taxon>
        <taxon>Stratiomyomorpha</taxon>
        <taxon>Stratiomyidae</taxon>
        <taxon>Hermetiinae</taxon>
        <taxon>Hermetia</taxon>
    </lineage>
</organism>
<dbReference type="OMA" id="QCCHLTN"/>
<dbReference type="GO" id="GO:0030833">
    <property type="term" value="P:regulation of actin filament polymerization"/>
    <property type="evidence" value="ECO:0007669"/>
    <property type="project" value="TreeGrafter"/>
</dbReference>
<dbReference type="GO" id="GO:0005737">
    <property type="term" value="C:cytoplasm"/>
    <property type="evidence" value="ECO:0007669"/>
    <property type="project" value="TreeGrafter"/>
</dbReference>
<dbReference type="InterPro" id="IPR008936">
    <property type="entry name" value="Rho_GTPase_activation_prot"/>
</dbReference>
<dbReference type="GO" id="GO:0051056">
    <property type="term" value="P:regulation of small GTPase mediated signal transduction"/>
    <property type="evidence" value="ECO:0007669"/>
    <property type="project" value="TreeGrafter"/>
</dbReference>
<dbReference type="SMART" id="SM00324">
    <property type="entry name" value="RhoGAP"/>
    <property type="match status" value="1"/>
</dbReference>
<dbReference type="EMBL" id="LR899009">
    <property type="protein sequence ID" value="CAD7076652.1"/>
    <property type="molecule type" value="Genomic_DNA"/>
</dbReference>
<dbReference type="PANTHER" id="PTHR14963">
    <property type="entry name" value="RHO GTPASE ACTIVATING PROTEIN 18,19-RELATED"/>
    <property type="match status" value="1"/>
</dbReference>
<dbReference type="Proteomes" id="UP000594454">
    <property type="component" value="Chromosome 1"/>
</dbReference>